<dbReference type="Pfam" id="PF14441">
    <property type="entry name" value="OTT_1508_deam"/>
    <property type="match status" value="1"/>
</dbReference>
<organism evidence="1 2">
    <name type="scientific">Pseudocercospora fuligena</name>
    <dbReference type="NCBI Taxonomy" id="685502"/>
    <lineage>
        <taxon>Eukaryota</taxon>
        <taxon>Fungi</taxon>
        <taxon>Dikarya</taxon>
        <taxon>Ascomycota</taxon>
        <taxon>Pezizomycotina</taxon>
        <taxon>Dothideomycetes</taxon>
        <taxon>Dothideomycetidae</taxon>
        <taxon>Mycosphaerellales</taxon>
        <taxon>Mycosphaerellaceae</taxon>
        <taxon>Pseudocercospora</taxon>
    </lineage>
</organism>
<comment type="caution">
    <text evidence="1">The sequence shown here is derived from an EMBL/GenBank/DDBJ whole genome shotgun (WGS) entry which is preliminary data.</text>
</comment>
<evidence type="ECO:0000313" key="1">
    <source>
        <dbReference type="EMBL" id="KAF7195086.1"/>
    </source>
</evidence>
<keyword evidence="2" id="KW-1185">Reference proteome</keyword>
<accession>A0A8H6RQ47</accession>
<protein>
    <submittedName>
        <fullName evidence="1">Uncharacterized protein</fullName>
    </submittedName>
</protein>
<sequence length="482" mass="54361">MSATAKTHMLQAVNTAKSPSTIWSRISQNEFRKSLVDLEEKTNAVPVDVFTVNLSDADETQSHESALPLAVEKQTADDLAYLAAVTEGAQSVAAVCLEQHFSDRSTSSLVIKIAGMDVVDESVRLMLGEICDILQHVSSSSSGLGLQRLQSPIETVFRLIVEQHQQKLLGRLRSSKWTKPAYLARTHKKSLWRDFENVVHRVQHVYPKRSEKGTRTNVQDRLTALGEIYQNFEDAAQDIQETLRHLVKSTYEFCQSTTIAAYAKKLEDVHATPQIAAALKTLRQLEKIGAYWRVSKALIKTARSYSSLFQNISIEYITPYASVPTEIAYEPWAKTCHVHAEVQLAVHYASSATNSSTDSHAPGTLTIWPRIVGTSKYFCYLCYLFLRIHGRYQALNTHGRLYDQWTVPDLESYSAEVREHFAVVLERVNNHVAGKLLETTSLIWRPEPMTSRQNLLCYLQTDTAMEELEGKLERTTLSKLPT</sequence>
<name>A0A8H6RQ47_9PEZI</name>
<dbReference type="Proteomes" id="UP000660729">
    <property type="component" value="Unassembled WGS sequence"/>
</dbReference>
<gene>
    <name evidence="1" type="ORF">HII31_03554</name>
</gene>
<evidence type="ECO:0000313" key="2">
    <source>
        <dbReference type="Proteomes" id="UP000660729"/>
    </source>
</evidence>
<dbReference type="AlphaFoldDB" id="A0A8H6RQ47"/>
<proteinExistence type="predicted"/>
<dbReference type="InterPro" id="IPR027796">
    <property type="entry name" value="OTT_1508_deam-like"/>
</dbReference>
<dbReference type="EMBL" id="JABCIY010000043">
    <property type="protein sequence ID" value="KAF7195086.1"/>
    <property type="molecule type" value="Genomic_DNA"/>
</dbReference>
<reference evidence="1" key="1">
    <citation type="submission" date="2020-04" db="EMBL/GenBank/DDBJ databases">
        <title>Draft genome resource of the tomato pathogen Pseudocercospora fuligena.</title>
        <authorList>
            <person name="Zaccaron A."/>
        </authorList>
    </citation>
    <scope>NUCLEOTIDE SEQUENCE</scope>
    <source>
        <strain evidence="1">PF001</strain>
    </source>
</reference>
<dbReference type="OrthoDB" id="3644624at2759"/>